<name>A0A1I5MG46_9PSEU</name>
<accession>A0A1I5MG46</accession>
<dbReference type="Proteomes" id="UP000198727">
    <property type="component" value="Unassembled WGS sequence"/>
</dbReference>
<dbReference type="RefSeq" id="WP_092528139.1">
    <property type="nucleotide sequence ID" value="NZ_FOWW01000001.1"/>
</dbReference>
<dbReference type="Pfam" id="PF00561">
    <property type="entry name" value="Abhydrolase_1"/>
    <property type="match status" value="1"/>
</dbReference>
<keyword evidence="3" id="KW-1185">Reference proteome</keyword>
<sequence>MVVRVARLSSGPVRYRDRGSGPVIVFVHGLLANGTLWREVVDTLGEGFRRVCPDLPLGGHALPMRPTADLSPSGVARLLGEFLDELDLADVTLVATDTGGAVTQLLLAEGCDRVGRVVLTPCDSFDNFLPPSLRPLQILARVPGLAEVAVQPLRLARVRRFAFHWLSKHPVDAAVTAEWTRPLVSDRRIRRDTRRFLAAIDERATLAAAERLRTFDKPVLLLWPRRLPYFPFAHAERWAATFPDARLVEVPDSYTFVCHDQPRLLANEIARFVPPSDRAQVTRRARKATP</sequence>
<dbReference type="InterPro" id="IPR050266">
    <property type="entry name" value="AB_hydrolase_sf"/>
</dbReference>
<evidence type="ECO:0000313" key="2">
    <source>
        <dbReference type="EMBL" id="SFP07911.1"/>
    </source>
</evidence>
<dbReference type="InterPro" id="IPR000073">
    <property type="entry name" value="AB_hydrolase_1"/>
</dbReference>
<evidence type="ECO:0000313" key="3">
    <source>
        <dbReference type="Proteomes" id="UP000198727"/>
    </source>
</evidence>
<protein>
    <submittedName>
        <fullName evidence="2">Pimeloyl-ACP methyl ester carboxylesterase</fullName>
    </submittedName>
</protein>
<reference evidence="3" key="1">
    <citation type="submission" date="2016-10" db="EMBL/GenBank/DDBJ databases">
        <authorList>
            <person name="Varghese N."/>
            <person name="Submissions S."/>
        </authorList>
    </citation>
    <scope>NUCLEOTIDE SEQUENCE [LARGE SCALE GENOMIC DNA]</scope>
    <source>
        <strain evidence="3">CGMCC 4.5579</strain>
    </source>
</reference>
<feature type="domain" description="AB hydrolase-1" evidence="1">
    <location>
        <begin position="22"/>
        <end position="260"/>
    </location>
</feature>
<proteinExistence type="predicted"/>
<dbReference type="Gene3D" id="3.40.50.1820">
    <property type="entry name" value="alpha/beta hydrolase"/>
    <property type="match status" value="1"/>
</dbReference>
<dbReference type="GO" id="GO:0003824">
    <property type="term" value="F:catalytic activity"/>
    <property type="evidence" value="ECO:0007669"/>
    <property type="project" value="UniProtKB-ARBA"/>
</dbReference>
<dbReference type="SUPFAM" id="SSF53474">
    <property type="entry name" value="alpha/beta-Hydrolases"/>
    <property type="match status" value="1"/>
</dbReference>
<dbReference type="AlphaFoldDB" id="A0A1I5MG46"/>
<dbReference type="OrthoDB" id="3400345at2"/>
<dbReference type="PANTHER" id="PTHR43798">
    <property type="entry name" value="MONOACYLGLYCEROL LIPASE"/>
    <property type="match status" value="1"/>
</dbReference>
<gene>
    <name evidence="2" type="ORF">SAMN05421810_101891</name>
</gene>
<dbReference type="InterPro" id="IPR029058">
    <property type="entry name" value="AB_hydrolase_fold"/>
</dbReference>
<dbReference type="EMBL" id="FOWW01000001">
    <property type="protein sequence ID" value="SFP07911.1"/>
    <property type="molecule type" value="Genomic_DNA"/>
</dbReference>
<evidence type="ECO:0000259" key="1">
    <source>
        <dbReference type="Pfam" id="PF00561"/>
    </source>
</evidence>
<dbReference type="STRING" id="587909.SAMN05421810_101891"/>
<organism evidence="2 3">
    <name type="scientific">Amycolatopsis arida</name>
    <dbReference type="NCBI Taxonomy" id="587909"/>
    <lineage>
        <taxon>Bacteria</taxon>
        <taxon>Bacillati</taxon>
        <taxon>Actinomycetota</taxon>
        <taxon>Actinomycetes</taxon>
        <taxon>Pseudonocardiales</taxon>
        <taxon>Pseudonocardiaceae</taxon>
        <taxon>Amycolatopsis</taxon>
    </lineage>
</organism>